<dbReference type="Gene3D" id="3.10.450.50">
    <property type="match status" value="1"/>
</dbReference>
<evidence type="ECO:0000259" key="1">
    <source>
        <dbReference type="Pfam" id="PF12680"/>
    </source>
</evidence>
<gene>
    <name evidence="2" type="ORF">SAMN05660324_4373</name>
</gene>
<name>A0A1G7ZUM7_9ACTN</name>
<dbReference type="RefSeq" id="WP_091068904.1">
    <property type="nucleotide sequence ID" value="NZ_FNCF01000009.1"/>
</dbReference>
<dbReference type="OrthoDB" id="333383at2"/>
<organism evidence="2 3">
    <name type="scientific">Klenkia brasiliensis</name>
    <dbReference type="NCBI Taxonomy" id="333142"/>
    <lineage>
        <taxon>Bacteria</taxon>
        <taxon>Bacillati</taxon>
        <taxon>Actinomycetota</taxon>
        <taxon>Actinomycetes</taxon>
        <taxon>Geodermatophilales</taxon>
        <taxon>Geodermatophilaceae</taxon>
        <taxon>Klenkia</taxon>
    </lineage>
</organism>
<dbReference type="EMBL" id="FNCF01000009">
    <property type="protein sequence ID" value="SDH12388.1"/>
    <property type="molecule type" value="Genomic_DNA"/>
</dbReference>
<feature type="domain" description="SnoaL-like" evidence="1">
    <location>
        <begin position="14"/>
        <end position="122"/>
    </location>
</feature>
<evidence type="ECO:0000313" key="2">
    <source>
        <dbReference type="EMBL" id="SDH12388.1"/>
    </source>
</evidence>
<keyword evidence="3" id="KW-1185">Reference proteome</keyword>
<proteinExistence type="predicted"/>
<dbReference type="SUPFAM" id="SSF54427">
    <property type="entry name" value="NTF2-like"/>
    <property type="match status" value="1"/>
</dbReference>
<protein>
    <recommendedName>
        <fullName evidence="1">SnoaL-like domain-containing protein</fullName>
    </recommendedName>
</protein>
<dbReference type="Proteomes" id="UP000198863">
    <property type="component" value="Unassembled WGS sequence"/>
</dbReference>
<dbReference type="InterPro" id="IPR037401">
    <property type="entry name" value="SnoaL-like"/>
</dbReference>
<dbReference type="Pfam" id="PF12680">
    <property type="entry name" value="SnoaL_2"/>
    <property type="match status" value="1"/>
</dbReference>
<sequence>MTGVDAGFLRTFADAWIDAWNSRDTDTVLALLHPDVAWEERVFWPEPLHGREAVRAYVDAIWRAMPDYRVEEVQLFTAVDDGRALVLFEQSGRAPAALGTDATFRVQGCDVFLGFTDGLLSRYTAAFEIVDMLRQLGALPPREGRRGGAYLLGLLTPPAERTSA</sequence>
<accession>A0A1G7ZUM7</accession>
<dbReference type="InterPro" id="IPR032710">
    <property type="entry name" value="NTF2-like_dom_sf"/>
</dbReference>
<reference evidence="3" key="1">
    <citation type="submission" date="2016-10" db="EMBL/GenBank/DDBJ databases">
        <authorList>
            <person name="Varghese N."/>
            <person name="Submissions S."/>
        </authorList>
    </citation>
    <scope>NUCLEOTIDE SEQUENCE [LARGE SCALE GENOMIC DNA]</scope>
    <source>
        <strain evidence="3">DSM 44526</strain>
    </source>
</reference>
<evidence type="ECO:0000313" key="3">
    <source>
        <dbReference type="Proteomes" id="UP000198863"/>
    </source>
</evidence>
<dbReference type="AlphaFoldDB" id="A0A1G7ZUM7"/>